<dbReference type="Gene3D" id="2.40.160.180">
    <property type="entry name" value="Carbohydrate-selective porin OprB"/>
    <property type="match status" value="1"/>
</dbReference>
<keyword evidence="2" id="KW-0732">Signal</keyword>
<name>A0A928HJ67_9BACT</name>
<proteinExistence type="inferred from homology"/>
<evidence type="ECO:0000256" key="2">
    <source>
        <dbReference type="RuleBase" id="RU363072"/>
    </source>
</evidence>
<reference evidence="3" key="1">
    <citation type="submission" date="2019-04" db="EMBL/GenBank/DDBJ databases">
        <title>Evolution of Biomass-Degrading Anaerobic Consortia Revealed by Metagenomics.</title>
        <authorList>
            <person name="Peng X."/>
        </authorList>
    </citation>
    <scope>NUCLEOTIDE SEQUENCE</scope>
    <source>
        <strain evidence="3">SIG66</strain>
    </source>
</reference>
<dbReference type="GO" id="GO:0015288">
    <property type="term" value="F:porin activity"/>
    <property type="evidence" value="ECO:0007669"/>
    <property type="project" value="InterPro"/>
</dbReference>
<dbReference type="InterPro" id="IPR007049">
    <property type="entry name" value="Carb-sel_porin_OprB"/>
</dbReference>
<evidence type="ECO:0000313" key="3">
    <source>
        <dbReference type="EMBL" id="MBE6421797.1"/>
    </source>
</evidence>
<dbReference type="InterPro" id="IPR038673">
    <property type="entry name" value="OprB_sf"/>
</dbReference>
<feature type="signal peptide" evidence="2">
    <location>
        <begin position="1"/>
        <end position="21"/>
    </location>
</feature>
<evidence type="ECO:0000313" key="4">
    <source>
        <dbReference type="Proteomes" id="UP000725649"/>
    </source>
</evidence>
<comment type="caution">
    <text evidence="3">The sequence shown here is derived from an EMBL/GenBank/DDBJ whole genome shotgun (WGS) entry which is preliminary data.</text>
</comment>
<protein>
    <submittedName>
        <fullName evidence="3">Carbohydrate porin</fullName>
    </submittedName>
</protein>
<comment type="similarity">
    <text evidence="1 2">Belongs to the OprB family.</text>
</comment>
<accession>A0A928HJ67</accession>
<dbReference type="Proteomes" id="UP000725649">
    <property type="component" value="Unassembled WGS sequence"/>
</dbReference>
<dbReference type="PROSITE" id="PS51257">
    <property type="entry name" value="PROKAR_LIPOPROTEIN"/>
    <property type="match status" value="1"/>
</dbReference>
<sequence>MNITKTMLAAVMAFACSAVSAQGFYMAEDIEEELVLTPVKHEQRLASRKKVEKHPFNDAGQAYFDAKKELAEKTGLQIGMDISYTAQRSTPNGKQTSIQGIYYPYLTWNLFKNTAFGSGQLNVNYNLVRYWGASAATLADRSNFAVPINDYPANQEIFSQFSYTHTLPGEMDWLSVTVGQFPLYNFDGTEYLDNQQTGLMNYAMSQNASAAYTSASFGGYLQAQNDLISFAAGYQDATNVSGETIELKDAFSGKYTLFGSLSLTPEFDMGQGQYSFMYYYQPSVHEQPENVNGWSFNMQQNMGDKWVMFGRINGSSNGATAVRNSFVLGGAYLDPFERNPLDSIVAGIAYNRLSGKGLGYPTDRRNTEMAMEFQWNIGVGKFMTITPDLQLYPNPGLDEDGKMGLAVGLRTTIML</sequence>
<dbReference type="GO" id="GO:0016020">
    <property type="term" value="C:membrane"/>
    <property type="evidence" value="ECO:0007669"/>
    <property type="project" value="InterPro"/>
</dbReference>
<dbReference type="EMBL" id="SUVG01000008">
    <property type="protein sequence ID" value="MBE6421797.1"/>
    <property type="molecule type" value="Genomic_DNA"/>
</dbReference>
<organism evidence="3 4">
    <name type="scientific">Candidatus Avelusimicrobium gallicola</name>
    <dbReference type="NCBI Taxonomy" id="2562704"/>
    <lineage>
        <taxon>Bacteria</taxon>
        <taxon>Pseudomonadati</taxon>
        <taxon>Elusimicrobiota</taxon>
        <taxon>Elusimicrobia</taxon>
        <taxon>Elusimicrobiales</taxon>
        <taxon>Elusimicrobiaceae</taxon>
        <taxon>Candidatus Avelusimicrobium</taxon>
    </lineage>
</organism>
<dbReference type="AlphaFoldDB" id="A0A928HJ67"/>
<evidence type="ECO:0000256" key="1">
    <source>
        <dbReference type="ARBA" id="ARBA00008769"/>
    </source>
</evidence>
<feature type="chain" id="PRO_5038158731" evidence="2">
    <location>
        <begin position="22"/>
        <end position="415"/>
    </location>
</feature>
<gene>
    <name evidence="3" type="ORF">E7027_06725</name>
</gene>
<dbReference type="Pfam" id="PF04966">
    <property type="entry name" value="OprB"/>
    <property type="match status" value="1"/>
</dbReference>
<dbReference type="GO" id="GO:0008643">
    <property type="term" value="P:carbohydrate transport"/>
    <property type="evidence" value="ECO:0007669"/>
    <property type="project" value="InterPro"/>
</dbReference>